<gene>
    <name evidence="7" type="ORF">MQE35_11160</name>
</gene>
<organism evidence="7 8">
    <name type="scientific">Abyssalbus ytuae</name>
    <dbReference type="NCBI Taxonomy" id="2926907"/>
    <lineage>
        <taxon>Bacteria</taxon>
        <taxon>Pseudomonadati</taxon>
        <taxon>Bacteroidota</taxon>
        <taxon>Flavobacteriia</taxon>
        <taxon>Flavobacteriales</taxon>
        <taxon>Flavobacteriaceae</taxon>
        <taxon>Abyssalbus</taxon>
    </lineage>
</organism>
<evidence type="ECO:0000256" key="6">
    <source>
        <dbReference type="SAM" id="Phobius"/>
    </source>
</evidence>
<keyword evidence="3 6" id="KW-0812">Transmembrane</keyword>
<comment type="similarity">
    <text evidence="2">Belongs to the UPF0382 family.</text>
</comment>
<dbReference type="GO" id="GO:0005886">
    <property type="term" value="C:plasma membrane"/>
    <property type="evidence" value="ECO:0007669"/>
    <property type="project" value="TreeGrafter"/>
</dbReference>
<keyword evidence="5 6" id="KW-0472">Membrane</keyword>
<dbReference type="KEGG" id="fbm:MQE35_11160"/>
<protein>
    <submittedName>
        <fullName evidence="7">DUF423 domain-containing protein</fullName>
    </submittedName>
</protein>
<dbReference type="EMBL" id="CP094358">
    <property type="protein sequence ID" value="UOB19490.1"/>
    <property type="molecule type" value="Genomic_DNA"/>
</dbReference>
<evidence type="ECO:0000313" key="7">
    <source>
        <dbReference type="EMBL" id="UOB19490.1"/>
    </source>
</evidence>
<proteinExistence type="inferred from homology"/>
<name>A0A9E6ZS63_9FLAO</name>
<keyword evidence="4 6" id="KW-1133">Transmembrane helix</keyword>
<evidence type="ECO:0000256" key="5">
    <source>
        <dbReference type="ARBA" id="ARBA00023136"/>
    </source>
</evidence>
<dbReference type="PANTHER" id="PTHR43461:SF1">
    <property type="entry name" value="TRANSMEMBRANE PROTEIN 256"/>
    <property type="match status" value="1"/>
</dbReference>
<feature type="transmembrane region" description="Helical" evidence="6">
    <location>
        <begin position="70"/>
        <end position="89"/>
    </location>
</feature>
<sequence>MNKYILVAGAFFGLTAVVLGAFGAHVLKDSIGAENLKTFETGVKYQMYHALLLLLLGCTSFVSQGTKQLLLYLIVAGIVFFSGSVYGLATNSLTSFDFKKIALITPVGGLLLIISWGILLYNFIKIKIE</sequence>
<dbReference type="InterPro" id="IPR006696">
    <property type="entry name" value="DUF423"/>
</dbReference>
<evidence type="ECO:0000313" key="8">
    <source>
        <dbReference type="Proteomes" id="UP000831290"/>
    </source>
</evidence>
<evidence type="ECO:0000256" key="2">
    <source>
        <dbReference type="ARBA" id="ARBA00009694"/>
    </source>
</evidence>
<dbReference type="Pfam" id="PF04241">
    <property type="entry name" value="DUF423"/>
    <property type="match status" value="1"/>
</dbReference>
<dbReference type="PANTHER" id="PTHR43461">
    <property type="entry name" value="TRANSMEMBRANE PROTEIN 256"/>
    <property type="match status" value="1"/>
</dbReference>
<feature type="transmembrane region" description="Helical" evidence="6">
    <location>
        <begin position="101"/>
        <end position="124"/>
    </location>
</feature>
<feature type="transmembrane region" description="Helical" evidence="6">
    <location>
        <begin position="47"/>
        <end position="63"/>
    </location>
</feature>
<reference evidence="7" key="1">
    <citation type="submission" date="2022-03" db="EMBL/GenBank/DDBJ databases">
        <title>Description of Abyssus ytuae gen. nov., sp. nov., a novel member of the family Flavobacteriaceae isolated from the sediment of Mariana Trench.</title>
        <authorList>
            <person name="Zhang J."/>
            <person name="Xu X."/>
        </authorList>
    </citation>
    <scope>NUCLEOTIDE SEQUENCE</scope>
    <source>
        <strain evidence="7">MT3330</strain>
    </source>
</reference>
<dbReference type="RefSeq" id="WP_255846108.1">
    <property type="nucleotide sequence ID" value="NZ_CP094358.1"/>
</dbReference>
<evidence type="ECO:0000256" key="4">
    <source>
        <dbReference type="ARBA" id="ARBA00022989"/>
    </source>
</evidence>
<comment type="subcellular location">
    <subcellularLocation>
        <location evidence="1">Membrane</location>
        <topology evidence="1">Multi-pass membrane protein</topology>
    </subcellularLocation>
</comment>
<dbReference type="Proteomes" id="UP000831290">
    <property type="component" value="Chromosome"/>
</dbReference>
<evidence type="ECO:0000256" key="3">
    <source>
        <dbReference type="ARBA" id="ARBA00022692"/>
    </source>
</evidence>
<keyword evidence="8" id="KW-1185">Reference proteome</keyword>
<dbReference type="AlphaFoldDB" id="A0A9E6ZS63"/>
<accession>A0A9E6ZS63</accession>
<evidence type="ECO:0000256" key="1">
    <source>
        <dbReference type="ARBA" id="ARBA00004141"/>
    </source>
</evidence>